<reference evidence="4 5" key="1">
    <citation type="submission" date="2024-03" db="EMBL/GenBank/DDBJ databases">
        <title>Aureococcus anophagefferens CCMP1851 and Kratosvirus quantuckense: Draft genome of a second virus-susceptible host strain in the model system.</title>
        <authorList>
            <person name="Chase E."/>
            <person name="Truchon A.R."/>
            <person name="Schepens W."/>
            <person name="Wilhelm S.W."/>
        </authorList>
    </citation>
    <scope>NUCLEOTIDE SEQUENCE [LARGE SCALE GENOMIC DNA]</scope>
    <source>
        <strain evidence="4 5">CCMP1851</strain>
    </source>
</reference>
<accession>A0ABR1FJ56</accession>
<sequence>MAALVGTSPCPTVLYVISPAGKPVWCSDTSVSEDALSPTCGVLTAVVALAEDCGDEVVGLVAGRSRVALVRRGELLLVAVGAVEECDAALRSYVAYAHDAICMVLTVGVHAVLKKSPNRDVRELLGSSTATILEGLAGRVDRRGGLGPLSLLIGGPPALALDPQVRGAAGHVLVSAQKAAAERCPSALYGILFCGGRLVAAAQPKCRGGDASRRLRSVDVLLLLNFVESQKKALLESESWTPVCLPRFNDRGFLHAYVAYVDGDSGLCLALLAGDNAPETFETFRGARRAIESALRRDGVLAAAAARAAAQPADARLADLLPADCLHCARSPPRDGAPPGRTSRTGAPAAEAGASAQCAATAPFEPERTWREYERLAARARAGGARRRPAPRTDAAAHAARAGPRDAPRPHLRRAAGPAARRLRDLRRARARPRAVGDAPRARRGLGAVARSSRPFLY</sequence>
<feature type="domain" description="FUZ/MON1/HPS1 first Longin" evidence="2">
    <location>
        <begin position="14"/>
        <end position="132"/>
    </location>
</feature>
<dbReference type="InterPro" id="IPR043971">
    <property type="entry name" value="FUZ/MON1/HPS1_longin_2"/>
</dbReference>
<feature type="compositionally biased region" description="Low complexity" evidence="1">
    <location>
        <begin position="347"/>
        <end position="362"/>
    </location>
</feature>
<feature type="compositionally biased region" description="Low complexity" evidence="1">
    <location>
        <begin position="392"/>
        <end position="402"/>
    </location>
</feature>
<dbReference type="PRINTS" id="PR01546">
    <property type="entry name" value="YEAST73DUF"/>
</dbReference>
<feature type="domain" description="FUZ/MON1/HPS1 second Longin" evidence="3">
    <location>
        <begin position="186"/>
        <end position="276"/>
    </location>
</feature>
<protein>
    <submittedName>
        <fullName evidence="4">Vacuolar fusion protein</fullName>
    </submittedName>
</protein>
<dbReference type="EMBL" id="JBBJCI010000373">
    <property type="protein sequence ID" value="KAK7231845.1"/>
    <property type="molecule type" value="Genomic_DNA"/>
</dbReference>
<feature type="region of interest" description="Disordered" evidence="1">
    <location>
        <begin position="380"/>
        <end position="458"/>
    </location>
</feature>
<evidence type="ECO:0000313" key="4">
    <source>
        <dbReference type="EMBL" id="KAK7231845.1"/>
    </source>
</evidence>
<comment type="caution">
    <text evidence="4">The sequence shown here is derived from an EMBL/GenBank/DDBJ whole genome shotgun (WGS) entry which is preliminary data.</text>
</comment>
<dbReference type="Pfam" id="PF19036">
    <property type="entry name" value="Fuz_longin_1"/>
    <property type="match status" value="1"/>
</dbReference>
<organism evidence="4 5">
    <name type="scientific">Aureococcus anophagefferens</name>
    <name type="common">Harmful bloom alga</name>
    <dbReference type="NCBI Taxonomy" id="44056"/>
    <lineage>
        <taxon>Eukaryota</taxon>
        <taxon>Sar</taxon>
        <taxon>Stramenopiles</taxon>
        <taxon>Ochrophyta</taxon>
        <taxon>Pelagophyceae</taxon>
        <taxon>Pelagomonadales</taxon>
        <taxon>Pelagomonadaceae</taxon>
        <taxon>Aureococcus</taxon>
    </lineage>
</organism>
<dbReference type="PANTHER" id="PTHR13027">
    <property type="entry name" value="SAND PROTEIN-RELATED"/>
    <property type="match status" value="1"/>
</dbReference>
<dbReference type="InterPro" id="IPR004353">
    <property type="entry name" value="Mon1"/>
</dbReference>
<evidence type="ECO:0000256" key="1">
    <source>
        <dbReference type="SAM" id="MobiDB-lite"/>
    </source>
</evidence>
<dbReference type="Pfam" id="PF19037">
    <property type="entry name" value="Fuz_longin_2"/>
    <property type="match status" value="1"/>
</dbReference>
<dbReference type="InterPro" id="IPR043972">
    <property type="entry name" value="FUZ/MON1/HPS1_longin_1"/>
</dbReference>
<evidence type="ECO:0000259" key="2">
    <source>
        <dbReference type="Pfam" id="PF19036"/>
    </source>
</evidence>
<gene>
    <name evidence="4" type="primary">MON1B</name>
    <name evidence="4" type="ORF">SO694_00082162</name>
</gene>
<dbReference type="Proteomes" id="UP001363151">
    <property type="component" value="Unassembled WGS sequence"/>
</dbReference>
<dbReference type="PANTHER" id="PTHR13027:SF7">
    <property type="entry name" value="VACUOLAR FUSION PROTEIN MON1 HOMOLOG"/>
    <property type="match status" value="1"/>
</dbReference>
<evidence type="ECO:0000259" key="3">
    <source>
        <dbReference type="Pfam" id="PF19037"/>
    </source>
</evidence>
<feature type="region of interest" description="Disordered" evidence="1">
    <location>
        <begin position="331"/>
        <end position="363"/>
    </location>
</feature>
<evidence type="ECO:0000313" key="5">
    <source>
        <dbReference type="Proteomes" id="UP001363151"/>
    </source>
</evidence>
<keyword evidence="5" id="KW-1185">Reference proteome</keyword>
<proteinExistence type="predicted"/>
<name>A0ABR1FJ56_AURAN</name>